<protein>
    <recommendedName>
        <fullName evidence="6">Coproporphyrinogen III oxidase</fullName>
        <ecNumber evidence="6">1.3.3.15</ecNumber>
    </recommendedName>
</protein>
<feature type="domain" description="Amine oxidase" evidence="7">
    <location>
        <begin position="29"/>
        <end position="501"/>
    </location>
</feature>
<dbReference type="GO" id="GO:0005737">
    <property type="term" value="C:cytoplasm"/>
    <property type="evidence" value="ECO:0007669"/>
    <property type="project" value="UniProtKB-SubCell"/>
</dbReference>
<comment type="cofactor">
    <cofactor evidence="1 6">
        <name>FAD</name>
        <dbReference type="ChEBI" id="CHEBI:57692"/>
    </cofactor>
</comment>
<dbReference type="InterPro" id="IPR036188">
    <property type="entry name" value="FAD/NAD-bd_sf"/>
</dbReference>
<organism evidence="8 9">
    <name type="scientific">Spirobacillus cienkowskii</name>
    <dbReference type="NCBI Taxonomy" id="495820"/>
    <lineage>
        <taxon>Bacteria</taxon>
        <taxon>Pseudomonadati</taxon>
        <taxon>Bdellovibrionota</taxon>
        <taxon>Oligoflexia</taxon>
        <taxon>Silvanigrellales</taxon>
        <taxon>Spirobacillus</taxon>
    </lineage>
</organism>
<gene>
    <name evidence="8" type="primary">hemG</name>
    <name evidence="8" type="ORF">DCC88_08635</name>
</gene>
<evidence type="ECO:0000256" key="5">
    <source>
        <dbReference type="ARBA" id="ARBA00023133"/>
    </source>
</evidence>
<comment type="pathway">
    <text evidence="6">Porphyrin-containing compound metabolism; protoheme biosynthesis.</text>
</comment>
<comment type="caution">
    <text evidence="8">The sequence shown here is derived from an EMBL/GenBank/DDBJ whole genome shotgun (WGS) entry which is preliminary data.</text>
</comment>
<comment type="subcellular location">
    <subcellularLocation>
        <location evidence="6">Cytoplasm</location>
    </subcellularLocation>
</comment>
<dbReference type="PANTHER" id="PTHR42923">
    <property type="entry name" value="PROTOPORPHYRINOGEN OXIDASE"/>
    <property type="match status" value="1"/>
</dbReference>
<sequence length="509" mass="57096">MKLAAVSNVPEVFVYQAHKKIVVIIGGGVSGLRTAQLLAQNSAASFSKIIIIDKNSTIGGVLQHTQSNGFLLEHGAQGVLFTRQPFSDCIHELGIEHDLIIPNPKKQKRFIMTPNACVPLTFNFFKLLKYKLLSISDLFKIISEVFLKKPSNLEVFFNETLFAFFERHFGKKFAQTFLVSVTFGIWGGGSRKLVVRHVLPKLKQIEIGYGSLLKGFIFSKFSNLFQKKSKKSTSGLASFRDGMSFFTHTLLQECKNLCKKNNIEFVLHLSCNVISIEKNNSQINIQYQSNSSLDLNSLLQTLACDIVVYTGQPWRDDNFKILQSSEVSSEEINHALNTLRKIDSHSIAVVGLGGKVPPLHNLYPQGFGALAGEWSQDILGVIFIHSTYSAHVPENAFLYRVLLGGECNPKINHISNEEIIAIAKQRLFQSKILPENTEFEFEIVKHWENYIPLQTEHQDRVHEAVWKLEALVPGLFFTGNYLKTAAVADCLEQAEIVAKKIAAYCSKLC</sequence>
<keyword evidence="5 6" id="KW-0350">Heme biosynthesis</keyword>
<dbReference type="Gene3D" id="1.10.3110.10">
    <property type="entry name" value="protoporphyrinogen ix oxidase, domain 3"/>
    <property type="match status" value="1"/>
</dbReference>
<evidence type="ECO:0000256" key="3">
    <source>
        <dbReference type="ARBA" id="ARBA00022827"/>
    </source>
</evidence>
<dbReference type="Proteomes" id="UP000253934">
    <property type="component" value="Unassembled WGS sequence"/>
</dbReference>
<keyword evidence="9" id="KW-1185">Reference proteome</keyword>
<dbReference type="InterPro" id="IPR004572">
    <property type="entry name" value="Protoporphyrinogen_oxidase"/>
</dbReference>
<keyword evidence="4 6" id="KW-0560">Oxidoreductase</keyword>
<accession>A0A369KX54</accession>
<dbReference type="Gene3D" id="3.90.660.20">
    <property type="entry name" value="Protoporphyrinogen oxidase, mitochondrial, domain 2"/>
    <property type="match status" value="1"/>
</dbReference>
<comment type="similarity">
    <text evidence="6">Belongs to the protoporphyrinogen/coproporphyrinogen oxidase family. Coproporphyrinogen III oxidase subfamily.</text>
</comment>
<evidence type="ECO:0000256" key="4">
    <source>
        <dbReference type="ARBA" id="ARBA00023002"/>
    </source>
</evidence>
<dbReference type="PANTHER" id="PTHR42923:SF3">
    <property type="entry name" value="PROTOPORPHYRINOGEN OXIDASE"/>
    <property type="match status" value="1"/>
</dbReference>
<reference evidence="8" key="1">
    <citation type="submission" date="2018-04" db="EMBL/GenBank/DDBJ databases">
        <title>Draft genome sequence of the Candidatus Spirobacillus cienkowskii, a pathogen of freshwater Daphnia species, reconstructed from hemolymph metagenomic reads.</title>
        <authorList>
            <person name="Bresciani L."/>
            <person name="Lemos L.N."/>
            <person name="Wale N."/>
            <person name="Lin J.Y."/>
            <person name="Fernandes G.R."/>
            <person name="Duffy M.A."/>
            <person name="Rodrigues J.M."/>
        </authorList>
    </citation>
    <scope>NUCLEOTIDE SEQUENCE [LARGE SCALE GENOMIC DNA]</scope>
    <source>
        <strain evidence="8">Binning01</strain>
    </source>
</reference>
<dbReference type="AlphaFoldDB" id="A0A369KX54"/>
<proteinExistence type="inferred from homology"/>
<name>A0A369KX54_9BACT</name>
<comment type="function">
    <text evidence="6">Involved in coproporphyrin-dependent heme b biosynthesis. Catalyzes the oxidation of coproporphyrinogen III to coproporphyrin III.</text>
</comment>
<keyword evidence="2 6" id="KW-0285">Flavoprotein</keyword>
<evidence type="ECO:0000256" key="6">
    <source>
        <dbReference type="RuleBase" id="RU364052"/>
    </source>
</evidence>
<evidence type="ECO:0000313" key="8">
    <source>
        <dbReference type="EMBL" id="RDB35756.1"/>
    </source>
</evidence>
<evidence type="ECO:0000256" key="1">
    <source>
        <dbReference type="ARBA" id="ARBA00001974"/>
    </source>
</evidence>
<keyword evidence="6" id="KW-0963">Cytoplasm</keyword>
<dbReference type="GO" id="GO:0006783">
    <property type="term" value="P:heme biosynthetic process"/>
    <property type="evidence" value="ECO:0007669"/>
    <property type="project" value="UniProtKB-UniRule"/>
</dbReference>
<evidence type="ECO:0000259" key="7">
    <source>
        <dbReference type="Pfam" id="PF01593"/>
    </source>
</evidence>
<evidence type="ECO:0000313" key="9">
    <source>
        <dbReference type="Proteomes" id="UP000253934"/>
    </source>
</evidence>
<dbReference type="SUPFAM" id="SSF54373">
    <property type="entry name" value="FAD-linked reductases, C-terminal domain"/>
    <property type="match status" value="1"/>
</dbReference>
<comment type="catalytic activity">
    <reaction evidence="6">
        <text>coproporphyrinogen III + 3 O2 = coproporphyrin III + 3 H2O2</text>
        <dbReference type="Rhea" id="RHEA:43436"/>
        <dbReference type="ChEBI" id="CHEBI:15379"/>
        <dbReference type="ChEBI" id="CHEBI:16240"/>
        <dbReference type="ChEBI" id="CHEBI:57309"/>
        <dbReference type="ChEBI" id="CHEBI:131725"/>
        <dbReference type="EC" id="1.3.3.15"/>
    </reaction>
</comment>
<dbReference type="SUPFAM" id="SSF51905">
    <property type="entry name" value="FAD/NAD(P)-binding domain"/>
    <property type="match status" value="1"/>
</dbReference>
<evidence type="ECO:0000256" key="2">
    <source>
        <dbReference type="ARBA" id="ARBA00022630"/>
    </source>
</evidence>
<dbReference type="EMBL" id="QOVW01000076">
    <property type="protein sequence ID" value="RDB35756.1"/>
    <property type="molecule type" value="Genomic_DNA"/>
</dbReference>
<keyword evidence="3 6" id="KW-0274">FAD</keyword>
<dbReference type="Pfam" id="PF01593">
    <property type="entry name" value="Amino_oxidase"/>
    <property type="match status" value="1"/>
</dbReference>
<dbReference type="EC" id="1.3.3.15" evidence="6"/>
<dbReference type="Gene3D" id="3.50.50.60">
    <property type="entry name" value="FAD/NAD(P)-binding domain"/>
    <property type="match status" value="1"/>
</dbReference>
<dbReference type="NCBIfam" id="TIGR00562">
    <property type="entry name" value="proto_IX_ox"/>
    <property type="match status" value="1"/>
</dbReference>
<dbReference type="InterPro" id="IPR050464">
    <property type="entry name" value="Zeta_carotene_desat/Oxidored"/>
</dbReference>
<dbReference type="InterPro" id="IPR002937">
    <property type="entry name" value="Amino_oxidase"/>
</dbReference>
<dbReference type="GO" id="GO:0004729">
    <property type="term" value="F:oxygen-dependent protoporphyrinogen oxidase activity"/>
    <property type="evidence" value="ECO:0007669"/>
    <property type="project" value="UniProtKB-UniRule"/>
</dbReference>